<dbReference type="Pfam" id="PF02906">
    <property type="entry name" value="Fe_hyd_lg_C"/>
    <property type="match status" value="1"/>
</dbReference>
<proteinExistence type="predicted"/>
<dbReference type="Pfam" id="PF12838">
    <property type="entry name" value="Fer4_7"/>
    <property type="match status" value="1"/>
</dbReference>
<dbReference type="InterPro" id="IPR035965">
    <property type="entry name" value="PAS-like_dom_sf"/>
</dbReference>
<reference evidence="1" key="1">
    <citation type="journal article" date="2019" name="Nat. Med.">
        <title>A library of human gut bacterial isolates paired with longitudinal multiomics data enables mechanistic microbiome research.</title>
        <authorList>
            <person name="Poyet M."/>
            <person name="Groussin M."/>
            <person name="Gibbons S.M."/>
            <person name="Avila-Pacheco J."/>
            <person name="Jiang X."/>
            <person name="Kearney S.M."/>
            <person name="Perrotta A.R."/>
            <person name="Berdy B."/>
            <person name="Zhao S."/>
            <person name="Lieberman T.D."/>
            <person name="Swanson P.K."/>
            <person name="Smith M."/>
            <person name="Roesemann S."/>
            <person name="Alexander J.E."/>
            <person name="Rich S.A."/>
            <person name="Livny J."/>
            <person name="Vlamakis H."/>
            <person name="Clish C."/>
            <person name="Bullock K."/>
            <person name="Deik A."/>
            <person name="Scott J."/>
            <person name="Pierce K.A."/>
            <person name="Xavier R.J."/>
            <person name="Alm E.J."/>
        </authorList>
    </citation>
    <scope>NUCLEOTIDE SEQUENCE</scope>
    <source>
        <strain evidence="1">BIOML-A179</strain>
    </source>
</reference>
<sequence>MGVISFSEANCKNCYACVRACPVQSIKIKNEQAIIMEERCIACGLCLKACPKNVKKIETELEKVKQFIKSGQSVVVSLAPTAFGVFKNQGHKLVAALKKLGVSHVEETVVGAEVVTQVYETYQHFHLDKCYITSCCASVNLLIEKHYPKVIPHLIPVITPLMAHARMLKLKYGQDVKVVFVGPCLAKKIEGEEEESISAVLTIQELKQWFNEAGIKLNELEEVPLDDGLVSQRTYPMVGGMSKCFNEKDKKIEIVSVDGIRDCIEVIEGIERGEFKNIFFEMSACHHSCLGGPAIGEECENIFNRKMRIKDYARQTQPLHEMSEGGRLPLINLNRVFKNQYSPIIQPSEKEIELILNNIGKYSSMDELNCGSCGYPTCRQKAIAVYNHMAEPTMCLPYMKHKAETYSHVIFDVTPSIILVVDKSLTIIDFNPAAERFFEVKKDQAIDLPVSIFLDEASFSSVIESKSDLLGHRLSLNENKTIVIQSIIWIEQQEVMLCILHDMTSEMAHELKMQHLKINAIDMAQQVINKQMIVAQEIASLLGETTAETKVTLTRLKRLIQEDEGGLS</sequence>
<dbReference type="PROSITE" id="PS00198">
    <property type="entry name" value="4FE4S_FER_1"/>
    <property type="match status" value="1"/>
</dbReference>
<name>A0A6G2CJ95_9FIRM</name>
<dbReference type="Gene3D" id="3.30.450.20">
    <property type="entry name" value="PAS domain"/>
    <property type="match status" value="1"/>
</dbReference>
<dbReference type="SUPFAM" id="SSF53920">
    <property type="entry name" value="Fe-only hydrogenase"/>
    <property type="match status" value="1"/>
</dbReference>
<dbReference type="InterPro" id="IPR050340">
    <property type="entry name" value="Cytosolic_Fe-S_CAF"/>
</dbReference>
<dbReference type="SUPFAM" id="SSF54862">
    <property type="entry name" value="4Fe-4S ferredoxins"/>
    <property type="match status" value="1"/>
</dbReference>
<dbReference type="Gene3D" id="3.40.950.10">
    <property type="entry name" value="Fe-only Hydrogenase (Larger Subunit), Chain L, domain 3"/>
    <property type="match status" value="1"/>
</dbReference>
<comment type="caution">
    <text evidence="1">The sequence shown here is derived from an EMBL/GenBank/DDBJ whole genome shotgun (WGS) entry which is preliminary data.</text>
</comment>
<dbReference type="PROSITE" id="PS51379">
    <property type="entry name" value="4FE4S_FER_2"/>
    <property type="match status" value="2"/>
</dbReference>
<dbReference type="Gene3D" id="1.10.15.40">
    <property type="entry name" value="Electron transport complex subunit B, putative Fe-S cluster"/>
    <property type="match status" value="1"/>
</dbReference>
<dbReference type="Pfam" id="PF13188">
    <property type="entry name" value="PAS_8"/>
    <property type="match status" value="1"/>
</dbReference>
<dbReference type="Gene3D" id="3.30.70.20">
    <property type="match status" value="1"/>
</dbReference>
<dbReference type="SMART" id="SM00091">
    <property type="entry name" value="PAS"/>
    <property type="match status" value="1"/>
</dbReference>
<dbReference type="InterPro" id="IPR007202">
    <property type="entry name" value="4Fe-4S_dom"/>
</dbReference>
<dbReference type="InterPro" id="IPR004108">
    <property type="entry name" value="Fe_hydrogenase_lsu_C"/>
</dbReference>
<dbReference type="Pfam" id="PF04060">
    <property type="entry name" value="FeS"/>
    <property type="match status" value="1"/>
</dbReference>
<dbReference type="SUPFAM" id="SSF55785">
    <property type="entry name" value="PYP-like sensor domain (PAS domain)"/>
    <property type="match status" value="1"/>
</dbReference>
<dbReference type="InterPro" id="IPR009016">
    <property type="entry name" value="Fe_hydrogenase"/>
</dbReference>
<dbReference type="PROSITE" id="PS51656">
    <property type="entry name" value="4FE4S"/>
    <property type="match status" value="1"/>
</dbReference>
<dbReference type="EMBL" id="WMQV01000001">
    <property type="protein sequence ID" value="MTL92997.1"/>
    <property type="molecule type" value="Genomic_DNA"/>
</dbReference>
<dbReference type="InterPro" id="IPR017900">
    <property type="entry name" value="4Fe4S_Fe_S_CS"/>
</dbReference>
<dbReference type="InterPro" id="IPR000014">
    <property type="entry name" value="PAS"/>
</dbReference>
<organism evidence="1">
    <name type="scientific">Turicibacter sanguinis</name>
    <dbReference type="NCBI Taxonomy" id="154288"/>
    <lineage>
        <taxon>Bacteria</taxon>
        <taxon>Bacillati</taxon>
        <taxon>Bacillota</taxon>
        <taxon>Erysipelotrichia</taxon>
        <taxon>Erysipelotrichales</taxon>
        <taxon>Turicibacteraceae</taxon>
        <taxon>Turicibacter</taxon>
    </lineage>
</organism>
<gene>
    <name evidence="1" type="ORF">GMA64_00450</name>
</gene>
<dbReference type="RefSeq" id="WP_129821282.1">
    <property type="nucleotide sequence ID" value="NZ_CAUWFM010000022.1"/>
</dbReference>
<dbReference type="PANTHER" id="PTHR11615">
    <property type="entry name" value="NITRATE, FORMATE, IRON DEHYDROGENASE"/>
    <property type="match status" value="1"/>
</dbReference>
<dbReference type="AlphaFoldDB" id="A0A6G2CJ95"/>
<evidence type="ECO:0000313" key="1">
    <source>
        <dbReference type="EMBL" id="MTL92997.1"/>
    </source>
</evidence>
<protein>
    <submittedName>
        <fullName evidence="1">4Fe-4S dicluster domain-containing protein</fullName>
    </submittedName>
</protein>
<accession>A0A6G2CJ95</accession>
<dbReference type="CDD" id="cd00130">
    <property type="entry name" value="PAS"/>
    <property type="match status" value="1"/>
</dbReference>
<dbReference type="InterPro" id="IPR017896">
    <property type="entry name" value="4Fe4S_Fe-S-bd"/>
</dbReference>
<dbReference type="GO" id="GO:0051536">
    <property type="term" value="F:iron-sulfur cluster binding"/>
    <property type="evidence" value="ECO:0007669"/>
    <property type="project" value="InterPro"/>
</dbReference>